<keyword evidence="12" id="KW-1185">Reference proteome</keyword>
<dbReference type="RefSeq" id="WP_184838346.1">
    <property type="nucleotide sequence ID" value="NZ_JACHMN010000002.1"/>
</dbReference>
<dbReference type="Gene3D" id="3.10.20.30">
    <property type="match status" value="1"/>
</dbReference>
<evidence type="ECO:0000256" key="4">
    <source>
        <dbReference type="ARBA" id="ARBA00022723"/>
    </source>
</evidence>
<sequence>MKFHKLTVTEVDRLCPDALMITFAVPAGSLADFAFQPGQHLTFDPELRRSYSLCSPPSELRHGGTVRIGVRVLPGGAFSAAAMELQAGDIVEAMPPLGRFGTDFVPGRVRRYGAIVAGSGITPVLSLIAAGLEIEQGSTFAVLFGNRTSASVMFADELADLKDRYPDRLQVLHVLSREAHDIELFHGRLDTERVERLLPLVGPVDEWFLCGPQGMVEGARQVLSREGAAIVHTELFHADSAGPSAPSASTAQSGDVTVTIKLDGRATSLTMDSGERVLDAALRVRPELPFACRGGVCSTCRARVVEGNVNMVTNWALEPEDVAAGYVLTCQAVPTSENLVVDYDA</sequence>
<dbReference type="InterPro" id="IPR036010">
    <property type="entry name" value="2Fe-2S_ferredoxin-like_sf"/>
</dbReference>
<evidence type="ECO:0000256" key="1">
    <source>
        <dbReference type="ARBA" id="ARBA00001974"/>
    </source>
</evidence>
<dbReference type="InterPro" id="IPR017938">
    <property type="entry name" value="Riboflavin_synthase-like_b-brl"/>
</dbReference>
<evidence type="ECO:0000256" key="3">
    <source>
        <dbReference type="ARBA" id="ARBA00022714"/>
    </source>
</evidence>
<dbReference type="InterPro" id="IPR008333">
    <property type="entry name" value="Cbr1-like_FAD-bd_dom"/>
</dbReference>
<evidence type="ECO:0000256" key="2">
    <source>
        <dbReference type="ARBA" id="ARBA00022630"/>
    </source>
</evidence>
<evidence type="ECO:0000256" key="5">
    <source>
        <dbReference type="ARBA" id="ARBA00022827"/>
    </source>
</evidence>
<dbReference type="InterPro" id="IPR001041">
    <property type="entry name" value="2Fe-2S_ferredoxin-type"/>
</dbReference>
<dbReference type="PANTHER" id="PTHR47354">
    <property type="entry name" value="NADH OXIDOREDUCTASE HCR"/>
    <property type="match status" value="1"/>
</dbReference>
<dbReference type="EMBL" id="JACHMN010000002">
    <property type="protein sequence ID" value="MBB5870751.1"/>
    <property type="molecule type" value="Genomic_DNA"/>
</dbReference>
<comment type="caution">
    <text evidence="11">The sequence shown here is derived from an EMBL/GenBank/DDBJ whole genome shotgun (WGS) entry which is preliminary data.</text>
</comment>
<accession>A0A841BVH6</accession>
<dbReference type="AlphaFoldDB" id="A0A841BVH6"/>
<dbReference type="PROSITE" id="PS51384">
    <property type="entry name" value="FAD_FR"/>
    <property type="match status" value="1"/>
</dbReference>
<name>A0A841BVH6_9ACTN</name>
<keyword evidence="5" id="KW-0274">FAD</keyword>
<dbReference type="Gene3D" id="3.40.50.80">
    <property type="entry name" value="Nucleotide-binding domain of ferredoxin-NADP reductase (FNR) module"/>
    <property type="match status" value="1"/>
</dbReference>
<reference evidence="11 12" key="1">
    <citation type="submission" date="2020-08" db="EMBL/GenBank/DDBJ databases">
        <title>Sequencing the genomes of 1000 actinobacteria strains.</title>
        <authorList>
            <person name="Klenk H.-P."/>
        </authorList>
    </citation>
    <scope>NUCLEOTIDE SEQUENCE [LARGE SCALE GENOMIC DNA]</scope>
    <source>
        <strain evidence="11 12">DSM 45362</strain>
    </source>
</reference>
<gene>
    <name evidence="11" type="ORF">F4553_004130</name>
</gene>
<dbReference type="Proteomes" id="UP000587527">
    <property type="component" value="Unassembled WGS sequence"/>
</dbReference>
<dbReference type="SUPFAM" id="SSF63380">
    <property type="entry name" value="Riboflavin synthase domain-like"/>
    <property type="match status" value="1"/>
</dbReference>
<keyword evidence="2" id="KW-0285">Flavoprotein</keyword>
<dbReference type="InterPro" id="IPR039261">
    <property type="entry name" value="FNR_nucleotide-bd"/>
</dbReference>
<dbReference type="PROSITE" id="PS00197">
    <property type="entry name" value="2FE2S_FER_1"/>
    <property type="match status" value="1"/>
</dbReference>
<evidence type="ECO:0000256" key="6">
    <source>
        <dbReference type="ARBA" id="ARBA00023002"/>
    </source>
</evidence>
<feature type="domain" description="2Fe-2S ferredoxin-type" evidence="9">
    <location>
        <begin position="256"/>
        <end position="345"/>
    </location>
</feature>
<evidence type="ECO:0000313" key="12">
    <source>
        <dbReference type="Proteomes" id="UP000587527"/>
    </source>
</evidence>
<dbReference type="GO" id="GO:0016491">
    <property type="term" value="F:oxidoreductase activity"/>
    <property type="evidence" value="ECO:0007669"/>
    <property type="project" value="UniProtKB-KW"/>
</dbReference>
<dbReference type="InterPro" id="IPR017927">
    <property type="entry name" value="FAD-bd_FR_type"/>
</dbReference>
<feature type="domain" description="FAD-binding FR-type" evidence="10">
    <location>
        <begin position="1"/>
        <end position="103"/>
    </location>
</feature>
<evidence type="ECO:0000256" key="8">
    <source>
        <dbReference type="ARBA" id="ARBA00023014"/>
    </source>
</evidence>
<dbReference type="InterPro" id="IPR050415">
    <property type="entry name" value="MRET"/>
</dbReference>
<evidence type="ECO:0000313" key="11">
    <source>
        <dbReference type="EMBL" id="MBB5870751.1"/>
    </source>
</evidence>
<dbReference type="Pfam" id="PF00111">
    <property type="entry name" value="Fer2"/>
    <property type="match status" value="1"/>
</dbReference>
<keyword evidence="4" id="KW-0479">Metal-binding</keyword>
<keyword evidence="8" id="KW-0411">Iron-sulfur</keyword>
<dbReference type="PANTHER" id="PTHR47354:SF8">
    <property type="entry name" value="1,2-PHENYLACETYL-COA EPOXIDASE, SUBUNIT E"/>
    <property type="match status" value="1"/>
</dbReference>
<dbReference type="CDD" id="cd06214">
    <property type="entry name" value="PA_degradation_oxidoreductase_like"/>
    <property type="match status" value="1"/>
</dbReference>
<evidence type="ECO:0000259" key="10">
    <source>
        <dbReference type="PROSITE" id="PS51384"/>
    </source>
</evidence>
<evidence type="ECO:0000256" key="7">
    <source>
        <dbReference type="ARBA" id="ARBA00023004"/>
    </source>
</evidence>
<proteinExistence type="predicted"/>
<keyword evidence="7" id="KW-0408">Iron</keyword>
<protein>
    <submittedName>
        <fullName evidence="11">Ring-1,2-phenylacetyl-CoA epoxidase subunit PaaE</fullName>
    </submittedName>
</protein>
<keyword evidence="3" id="KW-0001">2Fe-2S</keyword>
<keyword evidence="6" id="KW-0560">Oxidoreductase</keyword>
<dbReference type="InterPro" id="IPR006058">
    <property type="entry name" value="2Fe2S_fd_BS"/>
</dbReference>
<dbReference type="Pfam" id="PF00175">
    <property type="entry name" value="NAD_binding_1"/>
    <property type="match status" value="1"/>
</dbReference>
<dbReference type="PROSITE" id="PS51085">
    <property type="entry name" value="2FE2S_FER_2"/>
    <property type="match status" value="1"/>
</dbReference>
<dbReference type="GO" id="GO:0051537">
    <property type="term" value="F:2 iron, 2 sulfur cluster binding"/>
    <property type="evidence" value="ECO:0007669"/>
    <property type="project" value="UniProtKB-KW"/>
</dbReference>
<evidence type="ECO:0000259" key="9">
    <source>
        <dbReference type="PROSITE" id="PS51085"/>
    </source>
</evidence>
<dbReference type="GO" id="GO:0050660">
    <property type="term" value="F:flavin adenine dinucleotide binding"/>
    <property type="evidence" value="ECO:0007669"/>
    <property type="project" value="TreeGrafter"/>
</dbReference>
<dbReference type="InterPro" id="IPR012675">
    <property type="entry name" value="Beta-grasp_dom_sf"/>
</dbReference>
<dbReference type="Gene3D" id="2.40.30.10">
    <property type="entry name" value="Translation factors"/>
    <property type="match status" value="1"/>
</dbReference>
<organism evidence="11 12">
    <name type="scientific">Allocatelliglobosispora scoriae</name>
    <dbReference type="NCBI Taxonomy" id="643052"/>
    <lineage>
        <taxon>Bacteria</taxon>
        <taxon>Bacillati</taxon>
        <taxon>Actinomycetota</taxon>
        <taxon>Actinomycetes</taxon>
        <taxon>Micromonosporales</taxon>
        <taxon>Micromonosporaceae</taxon>
        <taxon>Allocatelliglobosispora</taxon>
    </lineage>
</organism>
<dbReference type="InterPro" id="IPR001433">
    <property type="entry name" value="OxRdtase_FAD/NAD-bd"/>
</dbReference>
<dbReference type="SUPFAM" id="SSF54292">
    <property type="entry name" value="2Fe-2S ferredoxin-like"/>
    <property type="match status" value="1"/>
</dbReference>
<dbReference type="GO" id="GO:0046872">
    <property type="term" value="F:metal ion binding"/>
    <property type="evidence" value="ECO:0007669"/>
    <property type="project" value="UniProtKB-KW"/>
</dbReference>
<dbReference type="CDD" id="cd00207">
    <property type="entry name" value="fer2"/>
    <property type="match status" value="1"/>
</dbReference>
<dbReference type="SUPFAM" id="SSF52343">
    <property type="entry name" value="Ferredoxin reductase-like, C-terminal NADP-linked domain"/>
    <property type="match status" value="1"/>
</dbReference>
<comment type="cofactor">
    <cofactor evidence="1">
        <name>FAD</name>
        <dbReference type="ChEBI" id="CHEBI:57692"/>
    </cofactor>
</comment>
<dbReference type="Pfam" id="PF00970">
    <property type="entry name" value="FAD_binding_6"/>
    <property type="match status" value="1"/>
</dbReference>